<dbReference type="Pfam" id="PF02666">
    <property type="entry name" value="PS_Dcarbxylase"/>
    <property type="match status" value="1"/>
</dbReference>
<name>A0A7X0H8F6_9BACT</name>
<dbReference type="EC" id="4.1.1.65" evidence="13"/>
<dbReference type="PANTHER" id="PTHR35809:SF1">
    <property type="entry name" value="ARCHAETIDYLSERINE DECARBOXYLASE PROENZYME-RELATED"/>
    <property type="match status" value="1"/>
</dbReference>
<feature type="compositionally biased region" description="Acidic residues" evidence="11">
    <location>
        <begin position="238"/>
        <end position="257"/>
    </location>
</feature>
<reference evidence="13 14" key="1">
    <citation type="submission" date="2020-08" db="EMBL/GenBank/DDBJ databases">
        <title>Genomic Encyclopedia of Type Strains, Phase IV (KMG-IV): sequencing the most valuable type-strain genomes for metagenomic binning, comparative biology and taxonomic classification.</title>
        <authorList>
            <person name="Goeker M."/>
        </authorList>
    </citation>
    <scope>NUCLEOTIDE SEQUENCE [LARGE SCALE GENOMIC DNA]</scope>
    <source>
        <strain evidence="13 14">DSM 103725</strain>
    </source>
</reference>
<keyword evidence="8 13" id="KW-0456">Lyase</keyword>
<keyword evidence="5 12" id="KW-0472">Membrane</keyword>
<dbReference type="InterPro" id="IPR033175">
    <property type="entry name" value="PSD-A"/>
</dbReference>
<keyword evidence="1" id="KW-1003">Cell membrane</keyword>
<keyword evidence="7" id="KW-0594">Phospholipid biosynthesis</keyword>
<sequence length="257" mass="27940">MLSPYAKNEWLTIIAVGLCVGLSLVLLGYWPGSVLVGIATIAILTFFRDPERRVPSPRNIVVAPSDGKISSIHEVEQFPPFDGPAVCIRIFMSVFDVHVNRCPCHGKVASITHQPGNHGNTLNPESIEDNESMTTLFVHPVKDHPIAAVRQVAGLLARTIYNHLRDEQVVQRGQRMGIIKLGSTTELYLPATLRPEVKVQQGQKVLAGMTILANVTPIDPTESLPPQIKLFSSSAPAVDEDGEPSVFAEDDPTPSSL</sequence>
<keyword evidence="12" id="KW-0812">Transmembrane</keyword>
<dbReference type="AlphaFoldDB" id="A0A7X0H8F6"/>
<keyword evidence="9" id="KW-1208">Phospholipid metabolism</keyword>
<accession>A0A7X0H8F6</accession>
<keyword evidence="6" id="KW-0865">Zymogen</keyword>
<evidence type="ECO:0000256" key="4">
    <source>
        <dbReference type="ARBA" id="ARBA00023098"/>
    </source>
</evidence>
<keyword evidence="4" id="KW-0443">Lipid metabolism</keyword>
<keyword evidence="10" id="KW-0670">Pyruvate</keyword>
<feature type="transmembrane region" description="Helical" evidence="12">
    <location>
        <begin position="12"/>
        <end position="44"/>
    </location>
</feature>
<evidence type="ECO:0000256" key="12">
    <source>
        <dbReference type="SAM" id="Phobius"/>
    </source>
</evidence>
<keyword evidence="3" id="KW-0210">Decarboxylase</keyword>
<evidence type="ECO:0000256" key="3">
    <source>
        <dbReference type="ARBA" id="ARBA00022793"/>
    </source>
</evidence>
<proteinExistence type="predicted"/>
<evidence type="ECO:0000256" key="6">
    <source>
        <dbReference type="ARBA" id="ARBA00023145"/>
    </source>
</evidence>
<dbReference type="PANTHER" id="PTHR35809">
    <property type="entry name" value="ARCHAETIDYLSERINE DECARBOXYLASE PROENZYME-RELATED"/>
    <property type="match status" value="1"/>
</dbReference>
<protein>
    <submittedName>
        <fullName evidence="13">Phosphatidylserine decarboxylase</fullName>
        <ecNumber evidence="13">4.1.1.65</ecNumber>
    </submittedName>
</protein>
<keyword evidence="14" id="KW-1185">Reference proteome</keyword>
<evidence type="ECO:0000313" key="13">
    <source>
        <dbReference type="EMBL" id="MBB6431198.1"/>
    </source>
</evidence>
<evidence type="ECO:0000313" key="14">
    <source>
        <dbReference type="Proteomes" id="UP000541810"/>
    </source>
</evidence>
<evidence type="ECO:0000256" key="9">
    <source>
        <dbReference type="ARBA" id="ARBA00023264"/>
    </source>
</evidence>
<evidence type="ECO:0000256" key="2">
    <source>
        <dbReference type="ARBA" id="ARBA00022516"/>
    </source>
</evidence>
<evidence type="ECO:0000256" key="11">
    <source>
        <dbReference type="SAM" id="MobiDB-lite"/>
    </source>
</evidence>
<keyword evidence="12" id="KW-1133">Transmembrane helix</keyword>
<dbReference type="GO" id="GO:0004609">
    <property type="term" value="F:phosphatidylserine decarboxylase activity"/>
    <property type="evidence" value="ECO:0007669"/>
    <property type="project" value="UniProtKB-EC"/>
</dbReference>
<dbReference type="Proteomes" id="UP000541810">
    <property type="component" value="Unassembled WGS sequence"/>
</dbReference>
<feature type="region of interest" description="Disordered" evidence="11">
    <location>
        <begin position="232"/>
        <end position="257"/>
    </location>
</feature>
<comment type="caution">
    <text evidence="13">The sequence shown here is derived from an EMBL/GenBank/DDBJ whole genome shotgun (WGS) entry which is preliminary data.</text>
</comment>
<keyword evidence="2" id="KW-0444">Lipid biosynthesis</keyword>
<evidence type="ECO:0000256" key="8">
    <source>
        <dbReference type="ARBA" id="ARBA00023239"/>
    </source>
</evidence>
<evidence type="ECO:0000256" key="1">
    <source>
        <dbReference type="ARBA" id="ARBA00022475"/>
    </source>
</evidence>
<evidence type="ECO:0000256" key="5">
    <source>
        <dbReference type="ARBA" id="ARBA00023136"/>
    </source>
</evidence>
<evidence type="ECO:0000256" key="7">
    <source>
        <dbReference type="ARBA" id="ARBA00023209"/>
    </source>
</evidence>
<dbReference type="EMBL" id="JACHGY010000001">
    <property type="protein sequence ID" value="MBB6431198.1"/>
    <property type="molecule type" value="Genomic_DNA"/>
</dbReference>
<dbReference type="InterPro" id="IPR003817">
    <property type="entry name" value="PS_Dcarbxylase"/>
</dbReference>
<evidence type="ECO:0000256" key="10">
    <source>
        <dbReference type="ARBA" id="ARBA00023317"/>
    </source>
</evidence>
<dbReference type="GO" id="GO:0008654">
    <property type="term" value="P:phospholipid biosynthetic process"/>
    <property type="evidence" value="ECO:0007669"/>
    <property type="project" value="UniProtKB-KW"/>
</dbReference>
<dbReference type="RefSeq" id="WP_184678685.1">
    <property type="nucleotide sequence ID" value="NZ_JACHGY010000001.1"/>
</dbReference>
<gene>
    <name evidence="13" type="ORF">HNQ40_003004</name>
</gene>
<organism evidence="13 14">
    <name type="scientific">Algisphaera agarilytica</name>
    <dbReference type="NCBI Taxonomy" id="1385975"/>
    <lineage>
        <taxon>Bacteria</taxon>
        <taxon>Pseudomonadati</taxon>
        <taxon>Planctomycetota</taxon>
        <taxon>Phycisphaerae</taxon>
        <taxon>Phycisphaerales</taxon>
        <taxon>Phycisphaeraceae</taxon>
        <taxon>Algisphaera</taxon>
    </lineage>
</organism>